<dbReference type="Pfam" id="PF04043">
    <property type="entry name" value="PMEI"/>
    <property type="match status" value="1"/>
</dbReference>
<organism evidence="2 3">
    <name type="scientific">Capsicum baccatum</name>
    <name type="common">Peruvian pepper</name>
    <dbReference type="NCBI Taxonomy" id="33114"/>
    <lineage>
        <taxon>Eukaryota</taxon>
        <taxon>Viridiplantae</taxon>
        <taxon>Streptophyta</taxon>
        <taxon>Embryophyta</taxon>
        <taxon>Tracheophyta</taxon>
        <taxon>Spermatophyta</taxon>
        <taxon>Magnoliopsida</taxon>
        <taxon>eudicotyledons</taxon>
        <taxon>Gunneridae</taxon>
        <taxon>Pentapetalae</taxon>
        <taxon>asterids</taxon>
        <taxon>lamiids</taxon>
        <taxon>Solanales</taxon>
        <taxon>Solanaceae</taxon>
        <taxon>Solanoideae</taxon>
        <taxon>Capsiceae</taxon>
        <taxon>Capsicum</taxon>
    </lineage>
</organism>
<dbReference type="SMART" id="SM00856">
    <property type="entry name" value="PMEI"/>
    <property type="match status" value="1"/>
</dbReference>
<dbReference type="PANTHER" id="PTHR31890:SF21">
    <property type="entry name" value="P18 PROTEIN"/>
    <property type="match status" value="1"/>
</dbReference>
<dbReference type="SUPFAM" id="SSF101148">
    <property type="entry name" value="Plant invertase/pectin methylesterase inhibitor"/>
    <property type="match status" value="1"/>
</dbReference>
<accession>A0A2G2WYQ2</accession>
<dbReference type="AlphaFoldDB" id="A0A2G2WYQ2"/>
<evidence type="ECO:0000259" key="1">
    <source>
        <dbReference type="SMART" id="SM00856"/>
    </source>
</evidence>
<reference evidence="2 3" key="1">
    <citation type="journal article" date="2017" name="Genome Biol.">
        <title>New reference genome sequences of hot pepper reveal the massive evolution of plant disease-resistance genes by retroduplication.</title>
        <authorList>
            <person name="Kim S."/>
            <person name="Park J."/>
            <person name="Yeom S.I."/>
            <person name="Kim Y.M."/>
            <person name="Seo E."/>
            <person name="Kim K.T."/>
            <person name="Kim M.S."/>
            <person name="Lee J.M."/>
            <person name="Cheong K."/>
            <person name="Shin H.S."/>
            <person name="Kim S.B."/>
            <person name="Han K."/>
            <person name="Lee J."/>
            <person name="Park M."/>
            <person name="Lee H.A."/>
            <person name="Lee H.Y."/>
            <person name="Lee Y."/>
            <person name="Oh S."/>
            <person name="Lee J.H."/>
            <person name="Choi E."/>
            <person name="Choi E."/>
            <person name="Lee S.E."/>
            <person name="Jeon J."/>
            <person name="Kim H."/>
            <person name="Choi G."/>
            <person name="Song H."/>
            <person name="Lee J."/>
            <person name="Lee S.C."/>
            <person name="Kwon J.K."/>
            <person name="Lee H.Y."/>
            <person name="Koo N."/>
            <person name="Hong Y."/>
            <person name="Kim R.W."/>
            <person name="Kang W.H."/>
            <person name="Huh J.H."/>
            <person name="Kang B.C."/>
            <person name="Yang T.J."/>
            <person name="Lee Y.H."/>
            <person name="Bennetzen J.L."/>
            <person name="Choi D."/>
        </authorList>
    </citation>
    <scope>NUCLEOTIDE SEQUENCE [LARGE SCALE GENOMIC DNA]</scope>
    <source>
        <strain evidence="3">cv. PBC81</strain>
    </source>
</reference>
<proteinExistence type="predicted"/>
<dbReference type="NCBIfam" id="TIGR01614">
    <property type="entry name" value="PME_inhib"/>
    <property type="match status" value="1"/>
</dbReference>
<keyword evidence="3" id="KW-1185">Reference proteome</keyword>
<dbReference type="InterPro" id="IPR035513">
    <property type="entry name" value="Invertase/methylesterase_inhib"/>
</dbReference>
<comment type="caution">
    <text evidence="2">The sequence shown here is derived from an EMBL/GenBank/DDBJ whole genome shotgun (WGS) entry which is preliminary data.</text>
</comment>
<protein>
    <recommendedName>
        <fullName evidence="1">Pectinesterase inhibitor domain-containing protein</fullName>
    </recommendedName>
</protein>
<feature type="domain" description="Pectinesterase inhibitor" evidence="1">
    <location>
        <begin position="56"/>
        <end position="200"/>
    </location>
</feature>
<dbReference type="OrthoDB" id="1289692at2759"/>
<sequence length="218" mass="23781">MVKSQESGYKDTKQNMNSLHKLAFQYPLLLFCFILFLCPLYLSAAAPLSRPSNTNNAMTLVNKACSQRTNKTSCINYLKSNPKIMAAAATSKPLDFALVTVQSAVDQAKNTHAYISKHMTAKLSPQAIEAYNSCKTYWGDAASGLEFNLKTIKKDKGPNDTSDYDLKVTLDHGTICATVLADARIQDPEIENGLDNAWLAVGAVNTILGGVKPPKKMD</sequence>
<dbReference type="GO" id="GO:0004857">
    <property type="term" value="F:enzyme inhibitor activity"/>
    <property type="evidence" value="ECO:0007669"/>
    <property type="project" value="InterPro"/>
</dbReference>
<gene>
    <name evidence="2" type="ORF">CQW23_10124</name>
</gene>
<dbReference type="Gene3D" id="1.20.140.40">
    <property type="entry name" value="Invertase/pectin methylesterase inhibitor family protein"/>
    <property type="match status" value="1"/>
</dbReference>
<name>A0A2G2WYQ2_CAPBA</name>
<evidence type="ECO:0000313" key="3">
    <source>
        <dbReference type="Proteomes" id="UP000224567"/>
    </source>
</evidence>
<reference evidence="3" key="2">
    <citation type="journal article" date="2017" name="J. Anim. Genet.">
        <title>Multiple reference genome sequences of hot pepper reveal the massive evolution of plant disease resistance genes by retroduplication.</title>
        <authorList>
            <person name="Kim S."/>
            <person name="Park J."/>
            <person name="Yeom S.-I."/>
            <person name="Kim Y.-M."/>
            <person name="Seo E."/>
            <person name="Kim K.-T."/>
            <person name="Kim M.-S."/>
            <person name="Lee J.M."/>
            <person name="Cheong K."/>
            <person name="Shin H.-S."/>
            <person name="Kim S.-B."/>
            <person name="Han K."/>
            <person name="Lee J."/>
            <person name="Park M."/>
            <person name="Lee H.-A."/>
            <person name="Lee H.-Y."/>
            <person name="Lee Y."/>
            <person name="Oh S."/>
            <person name="Lee J.H."/>
            <person name="Choi E."/>
            <person name="Choi E."/>
            <person name="Lee S.E."/>
            <person name="Jeon J."/>
            <person name="Kim H."/>
            <person name="Choi G."/>
            <person name="Song H."/>
            <person name="Lee J."/>
            <person name="Lee S.-C."/>
            <person name="Kwon J.-K."/>
            <person name="Lee H.-Y."/>
            <person name="Koo N."/>
            <person name="Hong Y."/>
            <person name="Kim R.W."/>
            <person name="Kang W.-H."/>
            <person name="Huh J.H."/>
            <person name="Kang B.-C."/>
            <person name="Yang T.-J."/>
            <person name="Lee Y.-H."/>
            <person name="Bennetzen J.L."/>
            <person name="Choi D."/>
        </authorList>
    </citation>
    <scope>NUCLEOTIDE SEQUENCE [LARGE SCALE GENOMIC DNA]</scope>
    <source>
        <strain evidence="3">cv. PBC81</strain>
    </source>
</reference>
<dbReference type="Proteomes" id="UP000224567">
    <property type="component" value="Unassembled WGS sequence"/>
</dbReference>
<dbReference type="InterPro" id="IPR006501">
    <property type="entry name" value="Pectinesterase_inhib_dom"/>
</dbReference>
<dbReference type="PANTHER" id="PTHR31890">
    <property type="entry name" value="PLANT INVERTASE/PECTIN METHYLESTERASE INHIBITOR SUPERFAMILY PROTEIN"/>
    <property type="match status" value="1"/>
</dbReference>
<evidence type="ECO:0000313" key="2">
    <source>
        <dbReference type="EMBL" id="PHT50377.1"/>
    </source>
</evidence>
<dbReference type="EMBL" id="MLFT02000004">
    <property type="protein sequence ID" value="PHT50377.1"/>
    <property type="molecule type" value="Genomic_DNA"/>
</dbReference>